<feature type="domain" description="CAF17 C-terminal" evidence="3">
    <location>
        <begin position="196"/>
        <end position="267"/>
    </location>
</feature>
<accession>A0A6H0ZSM8</accession>
<name>A0A6H0ZSM8_9HYPH</name>
<reference evidence="4 5" key="1">
    <citation type="submission" date="2020-04" db="EMBL/GenBank/DDBJ databases">
        <title>FDA dAtabase for Regulatory Grade micrObial Sequences (FDA-ARGOS): Supporting development and validation of Infectious Disease Dx tests.</title>
        <authorList>
            <person name="Sciortino C."/>
            <person name="Tallon L."/>
            <person name="Sadzewicz L."/>
            <person name="Vavikolanu K."/>
            <person name="Mehta A."/>
            <person name="Aluvathingal J."/>
            <person name="Nadendla S."/>
            <person name="Nandy P."/>
            <person name="Geyer C."/>
            <person name="Yan Y."/>
            <person name="Sichtig H."/>
        </authorList>
    </citation>
    <scope>NUCLEOTIDE SEQUENCE [LARGE SCALE GENOMIC DNA]</scope>
    <source>
        <strain evidence="4 5">FDAARGOS_633</strain>
    </source>
</reference>
<evidence type="ECO:0000313" key="4">
    <source>
        <dbReference type="EMBL" id="QIX22861.1"/>
    </source>
</evidence>
<dbReference type="InterPro" id="IPR045179">
    <property type="entry name" value="YgfZ/GcvT"/>
</dbReference>
<dbReference type="RefSeq" id="WP_136882618.1">
    <property type="nucleotide sequence ID" value="NZ_CP050898.1"/>
</dbReference>
<dbReference type="InterPro" id="IPR027266">
    <property type="entry name" value="TrmE/GcvT-like"/>
</dbReference>
<protein>
    <submittedName>
        <fullName evidence="4">Folate-binding protein YgfZ</fullName>
    </submittedName>
</protein>
<dbReference type="EMBL" id="CP050898">
    <property type="protein sequence ID" value="QIX22861.1"/>
    <property type="molecule type" value="Genomic_DNA"/>
</dbReference>
<dbReference type="NCBIfam" id="TIGR03317">
    <property type="entry name" value="ygfZ_signature"/>
    <property type="match status" value="1"/>
</dbReference>
<dbReference type="GO" id="GO:0016226">
    <property type="term" value="P:iron-sulfur cluster assembly"/>
    <property type="evidence" value="ECO:0007669"/>
    <property type="project" value="TreeGrafter"/>
</dbReference>
<dbReference type="InterPro" id="IPR006222">
    <property type="entry name" value="GCVT_N"/>
</dbReference>
<keyword evidence="1" id="KW-0809">Transit peptide</keyword>
<gene>
    <name evidence="4" type="ORF">FOB41_17785</name>
</gene>
<evidence type="ECO:0000259" key="2">
    <source>
        <dbReference type="Pfam" id="PF01571"/>
    </source>
</evidence>
<feature type="domain" description="GCVT N-terminal" evidence="2">
    <location>
        <begin position="12"/>
        <end position="83"/>
    </location>
</feature>
<dbReference type="InterPro" id="IPR057460">
    <property type="entry name" value="CAF17_C"/>
</dbReference>
<evidence type="ECO:0000256" key="1">
    <source>
        <dbReference type="ARBA" id="ARBA00022946"/>
    </source>
</evidence>
<evidence type="ECO:0000259" key="3">
    <source>
        <dbReference type="Pfam" id="PF25455"/>
    </source>
</evidence>
<sequence>MPSAFLADRRLIRVSGTGAEEFLNNLITTDVEHLPVGDARASALLTPQGKILFDFLIARDGTDYLIEITASEQEALLRRLTMYKLRAPVDLKAEAAEGVSVFWGEQAPQPALRDGRFAKAGLDLFRIPGATAAGDAAVYDVLRVEYGIAEAGRDYALQDAFPHDVLMDVNDGVSFKKGCFVGQEVVSRMKHRGTARRRVVLVSAQDALPGSGVDITAQGKSVGTLGTVCGNKALAIARIDRIAAALASGTPLLAETVPVAVALPAWSGLSFPAADPAAQAEE</sequence>
<dbReference type="PIRSF" id="PIRSF006487">
    <property type="entry name" value="GcvT"/>
    <property type="match status" value="1"/>
</dbReference>
<dbReference type="Pfam" id="PF25455">
    <property type="entry name" value="Beta-barrel_CAF17_C"/>
    <property type="match status" value="1"/>
</dbReference>
<dbReference type="Pfam" id="PF01571">
    <property type="entry name" value="GCV_T"/>
    <property type="match status" value="1"/>
</dbReference>
<dbReference type="SUPFAM" id="SSF103025">
    <property type="entry name" value="Folate-binding domain"/>
    <property type="match status" value="1"/>
</dbReference>
<evidence type="ECO:0000313" key="5">
    <source>
        <dbReference type="Proteomes" id="UP000500870"/>
    </source>
</evidence>
<dbReference type="PANTHER" id="PTHR22602:SF0">
    <property type="entry name" value="TRANSFERASE CAF17, MITOCHONDRIAL-RELATED"/>
    <property type="match status" value="1"/>
</dbReference>
<dbReference type="InterPro" id="IPR017703">
    <property type="entry name" value="YgfZ/GCV_T_CS"/>
</dbReference>
<dbReference type="PANTHER" id="PTHR22602">
    <property type="entry name" value="TRANSFERASE CAF17, MITOCHONDRIAL-RELATED"/>
    <property type="match status" value="1"/>
</dbReference>
<dbReference type="Gene3D" id="3.30.1360.120">
    <property type="entry name" value="Probable tRNA modification gtpase trme, domain 1"/>
    <property type="match status" value="2"/>
</dbReference>
<organism evidence="4 5">
    <name type="scientific">Agrobacterium pusense</name>
    <dbReference type="NCBI Taxonomy" id="648995"/>
    <lineage>
        <taxon>Bacteria</taxon>
        <taxon>Pseudomonadati</taxon>
        <taxon>Pseudomonadota</taxon>
        <taxon>Alphaproteobacteria</taxon>
        <taxon>Hyphomicrobiales</taxon>
        <taxon>Rhizobiaceae</taxon>
        <taxon>Rhizobium/Agrobacterium group</taxon>
        <taxon>Agrobacterium</taxon>
    </lineage>
</organism>
<dbReference type="AlphaFoldDB" id="A0A6H0ZSM8"/>
<dbReference type="Proteomes" id="UP000500870">
    <property type="component" value="Chromosome 1"/>
</dbReference>
<proteinExistence type="predicted"/>